<dbReference type="SMART" id="SM01209">
    <property type="entry name" value="GARS_A"/>
    <property type="match status" value="1"/>
</dbReference>
<accession>A0A917ZT48</accession>
<evidence type="ECO:0000313" key="15">
    <source>
        <dbReference type="Proteomes" id="UP000641932"/>
    </source>
</evidence>
<dbReference type="Pfam" id="PF01071">
    <property type="entry name" value="GARS_A"/>
    <property type="match status" value="1"/>
</dbReference>
<keyword evidence="7 11" id="KW-0067">ATP-binding</keyword>
<dbReference type="Pfam" id="PF02843">
    <property type="entry name" value="GARS_C"/>
    <property type="match status" value="1"/>
</dbReference>
<dbReference type="InterPro" id="IPR011054">
    <property type="entry name" value="Rudment_hybrid_motif"/>
</dbReference>
<evidence type="ECO:0000256" key="5">
    <source>
        <dbReference type="ARBA" id="ARBA00022741"/>
    </source>
</evidence>
<dbReference type="Gene3D" id="3.30.470.20">
    <property type="entry name" value="ATP-grasp fold, B domain"/>
    <property type="match status" value="1"/>
</dbReference>
<proteinExistence type="inferred from homology"/>
<keyword evidence="6" id="KW-0658">Purine biosynthesis</keyword>
<dbReference type="AlphaFoldDB" id="A0A917ZT48"/>
<evidence type="ECO:0000256" key="1">
    <source>
        <dbReference type="ARBA" id="ARBA00001936"/>
    </source>
</evidence>
<dbReference type="SMART" id="SM01210">
    <property type="entry name" value="GARS_C"/>
    <property type="match status" value="1"/>
</dbReference>
<comment type="cofactor">
    <cofactor evidence="1">
        <name>Mn(2+)</name>
        <dbReference type="ChEBI" id="CHEBI:29035"/>
    </cofactor>
</comment>
<dbReference type="Gene3D" id="3.40.50.20">
    <property type="match status" value="1"/>
</dbReference>
<dbReference type="InterPro" id="IPR011761">
    <property type="entry name" value="ATP-grasp"/>
</dbReference>
<evidence type="ECO:0000256" key="4">
    <source>
        <dbReference type="ARBA" id="ARBA00022598"/>
    </source>
</evidence>
<evidence type="ECO:0000256" key="8">
    <source>
        <dbReference type="ARBA" id="ARBA00038345"/>
    </source>
</evidence>
<dbReference type="InterPro" id="IPR000115">
    <property type="entry name" value="PRibGlycinamide_synth"/>
</dbReference>
<dbReference type="Pfam" id="PF02844">
    <property type="entry name" value="GARS_N"/>
    <property type="match status" value="1"/>
</dbReference>
<dbReference type="InterPro" id="IPR013815">
    <property type="entry name" value="ATP_grasp_subdomain_1"/>
</dbReference>
<evidence type="ECO:0000256" key="10">
    <source>
        <dbReference type="ARBA" id="ARBA00042864"/>
    </source>
</evidence>
<evidence type="ECO:0000256" key="3">
    <source>
        <dbReference type="ARBA" id="ARBA00013255"/>
    </source>
</evidence>
<comment type="similarity">
    <text evidence="8">Belongs to the GARS family.</text>
</comment>
<evidence type="ECO:0000256" key="12">
    <source>
        <dbReference type="SAM" id="MobiDB-lite"/>
    </source>
</evidence>
<dbReference type="SUPFAM" id="SSF56059">
    <property type="entry name" value="Glutathione synthetase ATP-binding domain-like"/>
    <property type="match status" value="1"/>
</dbReference>
<dbReference type="EMBL" id="BMMS01000021">
    <property type="protein sequence ID" value="GGO93668.1"/>
    <property type="molecule type" value="Genomic_DNA"/>
</dbReference>
<dbReference type="InterPro" id="IPR037123">
    <property type="entry name" value="PRibGlycinamide_synth_C_sf"/>
</dbReference>
<dbReference type="InterPro" id="IPR016185">
    <property type="entry name" value="PreATP-grasp_dom_sf"/>
</dbReference>
<organism evidence="14 15">
    <name type="scientific">Wenjunlia tyrosinilytica</name>
    <dbReference type="NCBI Taxonomy" id="1544741"/>
    <lineage>
        <taxon>Bacteria</taxon>
        <taxon>Bacillati</taxon>
        <taxon>Actinomycetota</taxon>
        <taxon>Actinomycetes</taxon>
        <taxon>Kitasatosporales</taxon>
        <taxon>Streptomycetaceae</taxon>
        <taxon>Wenjunlia</taxon>
    </lineage>
</organism>
<dbReference type="EC" id="6.3.4.13" evidence="3"/>
<evidence type="ECO:0000256" key="6">
    <source>
        <dbReference type="ARBA" id="ARBA00022755"/>
    </source>
</evidence>
<sequence>MTSVLLVGGTGRGHALCDLFVRTDPDVTVYYGPGCDVIEHERIVPVPEVRLDDPATALEFLSRHQVEFVLVANIDALSIGYVDVLAARGHRVIGPTKAAAALESSKERSKVFLERHGLPTAAYEAFGDPDKAKAYIRGRTHPVVVKTDGLTPYGDGAVVCDTAADAEEAVDAFARAQGEDFHVVVEERLFGREISVFALLDGVNHLMFPCAEDYKRALDGDLGKNCDGMGSVAPHPLAGGDLRDRIRRELLEPLTRGVRDEELGFTGFVYIGAMITGDGLKVIEINARFGDSEAQAVLPSVRSNFSDLCRAVLKQDLDRCRLVTDDLVRCSVAVTQGPVDPSDPAAGPGWPFGEFETGLPISGLGTEAPERAQVFYAGMRKGPGGGPVTSGGRVLHVVGSGTTLEQARAHAYEQVARISFPGARSRSDIGARRASTGAPRTELPAPRTDIGRPDLGDALLQAAHSDHV</sequence>
<reference evidence="14" key="1">
    <citation type="journal article" date="2014" name="Int. J. Syst. Evol. Microbiol.">
        <title>Complete genome sequence of Corynebacterium casei LMG S-19264T (=DSM 44701T), isolated from a smear-ripened cheese.</title>
        <authorList>
            <consortium name="US DOE Joint Genome Institute (JGI-PGF)"/>
            <person name="Walter F."/>
            <person name="Albersmeier A."/>
            <person name="Kalinowski J."/>
            <person name="Ruckert C."/>
        </authorList>
    </citation>
    <scope>NUCLEOTIDE SEQUENCE</scope>
    <source>
        <strain evidence="14">CGMCC 4.7201</strain>
    </source>
</reference>
<name>A0A917ZT48_9ACTN</name>
<evidence type="ECO:0000256" key="2">
    <source>
        <dbReference type="ARBA" id="ARBA00005174"/>
    </source>
</evidence>
<dbReference type="Proteomes" id="UP000641932">
    <property type="component" value="Unassembled WGS sequence"/>
</dbReference>
<dbReference type="Gene3D" id="3.90.600.10">
    <property type="entry name" value="Phosphoribosylglycinamide synthetase, C-terminal domain"/>
    <property type="match status" value="1"/>
</dbReference>
<keyword evidence="15" id="KW-1185">Reference proteome</keyword>
<keyword evidence="4 14" id="KW-0436">Ligase</keyword>
<comment type="pathway">
    <text evidence="2">Purine metabolism; IMP biosynthesis via de novo pathway; N(1)-(5-phospho-D-ribosyl)glycinamide from 5-phospho-alpha-D-ribose 1-diphosphate: step 2/2.</text>
</comment>
<dbReference type="GO" id="GO:0006164">
    <property type="term" value="P:purine nucleotide biosynthetic process"/>
    <property type="evidence" value="ECO:0007669"/>
    <property type="project" value="UniProtKB-KW"/>
</dbReference>
<feature type="region of interest" description="Disordered" evidence="12">
    <location>
        <begin position="424"/>
        <end position="468"/>
    </location>
</feature>
<protein>
    <recommendedName>
        <fullName evidence="3">phosphoribosylamine--glycine ligase</fullName>
        <ecNumber evidence="3">6.3.4.13</ecNumber>
    </recommendedName>
    <alternativeName>
        <fullName evidence="9">Glycinamide ribonucleotide synthetase</fullName>
    </alternativeName>
    <alternativeName>
        <fullName evidence="10">Phosphoribosylglycinamide synthetase</fullName>
    </alternativeName>
</protein>
<dbReference type="GO" id="GO:0005524">
    <property type="term" value="F:ATP binding"/>
    <property type="evidence" value="ECO:0007669"/>
    <property type="project" value="UniProtKB-UniRule"/>
</dbReference>
<reference evidence="14" key="2">
    <citation type="submission" date="2020-09" db="EMBL/GenBank/DDBJ databases">
        <authorList>
            <person name="Sun Q."/>
            <person name="Zhou Y."/>
        </authorList>
    </citation>
    <scope>NUCLEOTIDE SEQUENCE</scope>
    <source>
        <strain evidence="14">CGMCC 4.7201</strain>
    </source>
</reference>
<dbReference type="SUPFAM" id="SSF52440">
    <property type="entry name" value="PreATP-grasp domain"/>
    <property type="match status" value="1"/>
</dbReference>
<dbReference type="GO" id="GO:0009113">
    <property type="term" value="P:purine nucleobase biosynthetic process"/>
    <property type="evidence" value="ECO:0007669"/>
    <property type="project" value="InterPro"/>
</dbReference>
<feature type="domain" description="ATP-grasp" evidence="13">
    <location>
        <begin position="110"/>
        <end position="314"/>
    </location>
</feature>
<evidence type="ECO:0000256" key="7">
    <source>
        <dbReference type="ARBA" id="ARBA00022840"/>
    </source>
</evidence>
<dbReference type="InterPro" id="IPR020561">
    <property type="entry name" value="PRibGlycinamid_synth_ATP-grasp"/>
</dbReference>
<dbReference type="NCBIfam" id="TIGR00877">
    <property type="entry name" value="purD"/>
    <property type="match status" value="1"/>
</dbReference>
<dbReference type="InterPro" id="IPR020560">
    <property type="entry name" value="PRibGlycinamide_synth_C-dom"/>
</dbReference>
<dbReference type="InterPro" id="IPR020562">
    <property type="entry name" value="PRibGlycinamide_synth_N"/>
</dbReference>
<comment type="caution">
    <text evidence="14">The sequence shown here is derived from an EMBL/GenBank/DDBJ whole genome shotgun (WGS) entry which is preliminary data.</text>
</comment>
<dbReference type="SUPFAM" id="SSF51246">
    <property type="entry name" value="Rudiment single hybrid motif"/>
    <property type="match status" value="1"/>
</dbReference>
<evidence type="ECO:0000313" key="14">
    <source>
        <dbReference type="EMBL" id="GGO93668.1"/>
    </source>
</evidence>
<evidence type="ECO:0000259" key="13">
    <source>
        <dbReference type="PROSITE" id="PS50975"/>
    </source>
</evidence>
<dbReference type="PANTHER" id="PTHR43472:SF1">
    <property type="entry name" value="PHOSPHORIBOSYLAMINE--GLYCINE LIGASE, CHLOROPLASTIC"/>
    <property type="match status" value="1"/>
</dbReference>
<dbReference type="Gene3D" id="3.30.1490.20">
    <property type="entry name" value="ATP-grasp fold, A domain"/>
    <property type="match status" value="1"/>
</dbReference>
<evidence type="ECO:0000256" key="11">
    <source>
        <dbReference type="PROSITE-ProRule" id="PRU00409"/>
    </source>
</evidence>
<dbReference type="GO" id="GO:0046872">
    <property type="term" value="F:metal ion binding"/>
    <property type="evidence" value="ECO:0007669"/>
    <property type="project" value="InterPro"/>
</dbReference>
<keyword evidence="5 11" id="KW-0547">Nucleotide-binding</keyword>
<dbReference type="RefSeq" id="WP_189133744.1">
    <property type="nucleotide sequence ID" value="NZ_BMMS01000021.1"/>
</dbReference>
<dbReference type="PANTHER" id="PTHR43472">
    <property type="entry name" value="PHOSPHORIBOSYLAMINE--GLYCINE LIGASE"/>
    <property type="match status" value="1"/>
</dbReference>
<gene>
    <name evidence="14" type="primary">purD</name>
    <name evidence="14" type="ORF">GCM10012280_46710</name>
</gene>
<dbReference type="GO" id="GO:0004637">
    <property type="term" value="F:phosphoribosylamine-glycine ligase activity"/>
    <property type="evidence" value="ECO:0007669"/>
    <property type="project" value="UniProtKB-EC"/>
</dbReference>
<dbReference type="PROSITE" id="PS50975">
    <property type="entry name" value="ATP_GRASP"/>
    <property type="match status" value="1"/>
</dbReference>
<evidence type="ECO:0000256" key="9">
    <source>
        <dbReference type="ARBA" id="ARBA00042242"/>
    </source>
</evidence>